<evidence type="ECO:0000256" key="1">
    <source>
        <dbReference type="SAM" id="Phobius"/>
    </source>
</evidence>
<keyword evidence="1" id="KW-0472">Membrane</keyword>
<feature type="chain" id="PRO_5016715521" description="TrbC/VirB2 family protein" evidence="2">
    <location>
        <begin position="22"/>
        <end position="101"/>
    </location>
</feature>
<protein>
    <recommendedName>
        <fullName evidence="5">TrbC/VirB2 family protein</fullName>
    </recommendedName>
</protein>
<feature type="signal peptide" evidence="2">
    <location>
        <begin position="1"/>
        <end position="21"/>
    </location>
</feature>
<name>A0A381EGR4_CAMUP</name>
<dbReference type="EMBL" id="UFUZ01000001">
    <property type="protein sequence ID" value="SUX26205.1"/>
    <property type="molecule type" value="Genomic_DNA"/>
</dbReference>
<organism evidence="3 4">
    <name type="scientific">Campylobacter upsaliensis</name>
    <dbReference type="NCBI Taxonomy" id="28080"/>
    <lineage>
        <taxon>Bacteria</taxon>
        <taxon>Pseudomonadati</taxon>
        <taxon>Campylobacterota</taxon>
        <taxon>Epsilonproteobacteria</taxon>
        <taxon>Campylobacterales</taxon>
        <taxon>Campylobacteraceae</taxon>
        <taxon>Campylobacter</taxon>
    </lineage>
</organism>
<keyword evidence="1" id="KW-0812">Transmembrane</keyword>
<evidence type="ECO:0008006" key="5">
    <source>
        <dbReference type="Google" id="ProtNLM"/>
    </source>
</evidence>
<evidence type="ECO:0000256" key="2">
    <source>
        <dbReference type="SAM" id="SignalP"/>
    </source>
</evidence>
<feature type="transmembrane region" description="Helical" evidence="1">
    <location>
        <begin position="48"/>
        <end position="69"/>
    </location>
</feature>
<sequence>MKNRFHYLLSYLLSLPIFAFGADSANPLSKLAGTVNTEIESTTKTVMSIANTITLTLGVAYLIFCFIMWKFAPERGKEHMKIIITVGVLIGVTYGVTAAYM</sequence>
<keyword evidence="2" id="KW-0732">Signal</keyword>
<accession>A0A381EGR4</accession>
<reference evidence="3 4" key="1">
    <citation type="submission" date="2018-06" db="EMBL/GenBank/DDBJ databases">
        <authorList>
            <consortium name="Pathogen Informatics"/>
            <person name="Doyle S."/>
        </authorList>
    </citation>
    <scope>NUCLEOTIDE SEQUENCE [LARGE SCALE GENOMIC DNA]</scope>
    <source>
        <strain evidence="3 4">NCTC12264</strain>
    </source>
</reference>
<feature type="transmembrane region" description="Helical" evidence="1">
    <location>
        <begin position="81"/>
        <end position="100"/>
    </location>
</feature>
<keyword evidence="1" id="KW-1133">Transmembrane helix</keyword>
<dbReference type="RefSeq" id="WP_115629115.1">
    <property type="nucleotide sequence ID" value="NZ_JANKIR010000025.1"/>
</dbReference>
<gene>
    <name evidence="3" type="ORF">NCTC12264_00426</name>
</gene>
<proteinExistence type="predicted"/>
<evidence type="ECO:0000313" key="3">
    <source>
        <dbReference type="EMBL" id="SUX26205.1"/>
    </source>
</evidence>
<evidence type="ECO:0000313" key="4">
    <source>
        <dbReference type="Proteomes" id="UP000254161"/>
    </source>
</evidence>
<dbReference type="AlphaFoldDB" id="A0A381EGR4"/>
<dbReference type="Proteomes" id="UP000254161">
    <property type="component" value="Unassembled WGS sequence"/>
</dbReference>